<feature type="transmembrane region" description="Helical" evidence="1">
    <location>
        <begin position="12"/>
        <end position="41"/>
    </location>
</feature>
<dbReference type="RefSeq" id="XP_018071765.1">
    <property type="nucleotide sequence ID" value="XM_018208087.1"/>
</dbReference>
<accession>A0A194XB57</accession>
<evidence type="ECO:0000313" key="3">
    <source>
        <dbReference type="Proteomes" id="UP000070700"/>
    </source>
</evidence>
<dbReference type="AlphaFoldDB" id="A0A194XB57"/>
<keyword evidence="1" id="KW-0472">Membrane</keyword>
<name>A0A194XB57_MOLSC</name>
<proteinExistence type="predicted"/>
<keyword evidence="3" id="KW-1185">Reference proteome</keyword>
<organism evidence="2 3">
    <name type="scientific">Mollisia scopiformis</name>
    <name type="common">Conifer needle endophyte fungus</name>
    <name type="synonym">Phialocephala scopiformis</name>
    <dbReference type="NCBI Taxonomy" id="149040"/>
    <lineage>
        <taxon>Eukaryota</taxon>
        <taxon>Fungi</taxon>
        <taxon>Dikarya</taxon>
        <taxon>Ascomycota</taxon>
        <taxon>Pezizomycotina</taxon>
        <taxon>Leotiomycetes</taxon>
        <taxon>Helotiales</taxon>
        <taxon>Mollisiaceae</taxon>
        <taxon>Mollisia</taxon>
    </lineage>
</organism>
<dbReference type="InParanoid" id="A0A194XB57"/>
<protein>
    <submittedName>
        <fullName evidence="2">Uncharacterized protein</fullName>
    </submittedName>
</protein>
<dbReference type="EMBL" id="KQ947414">
    <property type="protein sequence ID" value="KUJ17410.1"/>
    <property type="molecule type" value="Genomic_DNA"/>
</dbReference>
<sequence length="139" mass="16679">MLGLTCDNQLFFLSFLLSFFFAVFLFCCLSFFLSFSIFLRFISSGSGNDHPLYFLRSLVGKLEVFLFLRVGNRFTRVMFVHHTRNPLPRKRDFYLFLCSIIYFSFAFCFLSFSFFFFFFFFFCSSFFFLPFLSKSNVSR</sequence>
<evidence type="ECO:0000256" key="1">
    <source>
        <dbReference type="SAM" id="Phobius"/>
    </source>
</evidence>
<evidence type="ECO:0000313" key="2">
    <source>
        <dbReference type="EMBL" id="KUJ17410.1"/>
    </source>
</evidence>
<feature type="transmembrane region" description="Helical" evidence="1">
    <location>
        <begin position="93"/>
        <end position="122"/>
    </location>
</feature>
<keyword evidence="1" id="KW-1133">Transmembrane helix</keyword>
<keyword evidence="1" id="KW-0812">Transmembrane</keyword>
<feature type="transmembrane region" description="Helical" evidence="1">
    <location>
        <begin position="53"/>
        <end position="72"/>
    </location>
</feature>
<reference evidence="2 3" key="1">
    <citation type="submission" date="2015-10" db="EMBL/GenBank/DDBJ databases">
        <title>Full genome of DAOMC 229536 Phialocephala scopiformis, a fungal endophyte of spruce producing the potent anti-insectan compound rugulosin.</title>
        <authorList>
            <consortium name="DOE Joint Genome Institute"/>
            <person name="Walker A.K."/>
            <person name="Frasz S.L."/>
            <person name="Seifert K.A."/>
            <person name="Miller J.D."/>
            <person name="Mondo S.J."/>
            <person name="Labutti K."/>
            <person name="Lipzen A."/>
            <person name="Dockter R."/>
            <person name="Kennedy M."/>
            <person name="Grigoriev I.V."/>
            <person name="Spatafora J.W."/>
        </authorList>
    </citation>
    <scope>NUCLEOTIDE SEQUENCE [LARGE SCALE GENOMIC DNA]</scope>
    <source>
        <strain evidence="2 3">CBS 120377</strain>
    </source>
</reference>
<dbReference type="KEGG" id="psco:LY89DRAFT_53039"/>
<dbReference type="GeneID" id="28817813"/>
<gene>
    <name evidence="2" type="ORF">LY89DRAFT_53039</name>
</gene>
<dbReference type="Proteomes" id="UP000070700">
    <property type="component" value="Unassembled WGS sequence"/>
</dbReference>